<accession>A0ABV0QMG7</accession>
<comment type="caution">
    <text evidence="2">The sequence shown here is derived from an EMBL/GenBank/DDBJ whole genome shotgun (WGS) entry which is preliminary data.</text>
</comment>
<evidence type="ECO:0000313" key="2">
    <source>
        <dbReference type="EMBL" id="MEQ2197025.1"/>
    </source>
</evidence>
<feature type="coiled-coil region" evidence="1">
    <location>
        <begin position="6"/>
        <end position="33"/>
    </location>
</feature>
<keyword evidence="1" id="KW-0175">Coiled coil</keyword>
<dbReference type="Proteomes" id="UP001434883">
    <property type="component" value="Unassembled WGS sequence"/>
</dbReference>
<evidence type="ECO:0000256" key="1">
    <source>
        <dbReference type="SAM" id="Coils"/>
    </source>
</evidence>
<reference evidence="2 3" key="1">
    <citation type="submission" date="2021-06" db="EMBL/GenBank/DDBJ databases">
        <authorList>
            <person name="Palmer J.M."/>
        </authorList>
    </citation>
    <scope>NUCLEOTIDE SEQUENCE [LARGE SCALE GENOMIC DNA]</scope>
    <source>
        <strain evidence="2 3">XC_2019</strain>
        <tissue evidence="2">Muscle</tissue>
    </source>
</reference>
<proteinExistence type="predicted"/>
<keyword evidence="3" id="KW-1185">Reference proteome</keyword>
<gene>
    <name evidence="2" type="ORF">XENOCAPTIV_021299</name>
</gene>
<name>A0ABV0QMG7_9TELE</name>
<protein>
    <submittedName>
        <fullName evidence="2">Uncharacterized protein</fullName>
    </submittedName>
</protein>
<sequence length="108" mass="12406">MSNKELSELQSELESLKEKNKQAEVNLLMKQDISRDKVEEVGKLLMAVNNLAQQCYLPEFGPLESMSVLTMMDMVKVTSSCTELPICIQIIQSNWNNKQDYFHYSVQS</sequence>
<dbReference type="EMBL" id="JAHRIN010017269">
    <property type="protein sequence ID" value="MEQ2197025.1"/>
    <property type="molecule type" value="Genomic_DNA"/>
</dbReference>
<organism evidence="2 3">
    <name type="scientific">Xenoophorus captivus</name>
    <dbReference type="NCBI Taxonomy" id="1517983"/>
    <lineage>
        <taxon>Eukaryota</taxon>
        <taxon>Metazoa</taxon>
        <taxon>Chordata</taxon>
        <taxon>Craniata</taxon>
        <taxon>Vertebrata</taxon>
        <taxon>Euteleostomi</taxon>
        <taxon>Actinopterygii</taxon>
        <taxon>Neopterygii</taxon>
        <taxon>Teleostei</taxon>
        <taxon>Neoteleostei</taxon>
        <taxon>Acanthomorphata</taxon>
        <taxon>Ovalentaria</taxon>
        <taxon>Atherinomorphae</taxon>
        <taxon>Cyprinodontiformes</taxon>
        <taxon>Goodeidae</taxon>
        <taxon>Xenoophorus</taxon>
    </lineage>
</organism>
<evidence type="ECO:0000313" key="3">
    <source>
        <dbReference type="Proteomes" id="UP001434883"/>
    </source>
</evidence>